<gene>
    <name evidence="7" type="ORF">D4764_10G0009680</name>
</gene>
<keyword evidence="3 5" id="KW-1133">Transmembrane helix</keyword>
<evidence type="ECO:0000259" key="6">
    <source>
        <dbReference type="Pfam" id="PF04831"/>
    </source>
</evidence>
<dbReference type="GO" id="GO:0042383">
    <property type="term" value="C:sarcolemma"/>
    <property type="evidence" value="ECO:0007669"/>
    <property type="project" value="TreeGrafter"/>
</dbReference>
<dbReference type="AlphaFoldDB" id="A0A5C6PMJ6"/>
<dbReference type="Pfam" id="PF04831">
    <property type="entry name" value="POPDC1-3"/>
    <property type="match status" value="1"/>
</dbReference>
<organism evidence="7 8">
    <name type="scientific">Takifugu flavidus</name>
    <name type="common">sansaifugu</name>
    <dbReference type="NCBI Taxonomy" id="433684"/>
    <lineage>
        <taxon>Eukaryota</taxon>
        <taxon>Metazoa</taxon>
        <taxon>Chordata</taxon>
        <taxon>Craniata</taxon>
        <taxon>Vertebrata</taxon>
        <taxon>Euteleostomi</taxon>
        <taxon>Actinopterygii</taxon>
        <taxon>Neopterygii</taxon>
        <taxon>Teleostei</taxon>
        <taxon>Neoteleostei</taxon>
        <taxon>Acanthomorphata</taxon>
        <taxon>Eupercaria</taxon>
        <taxon>Tetraodontiformes</taxon>
        <taxon>Tetradontoidea</taxon>
        <taxon>Tetraodontidae</taxon>
        <taxon>Takifugu</taxon>
    </lineage>
</organism>
<dbReference type="GO" id="GO:0042391">
    <property type="term" value="P:regulation of membrane potential"/>
    <property type="evidence" value="ECO:0007669"/>
    <property type="project" value="TreeGrafter"/>
</dbReference>
<feature type="domain" description="POPDC1-3" evidence="6">
    <location>
        <begin position="28"/>
        <end position="156"/>
    </location>
</feature>
<comment type="caution">
    <text evidence="7">The sequence shown here is derived from an EMBL/GenBank/DDBJ whole genome shotgun (WGS) entry which is preliminary data.</text>
</comment>
<keyword evidence="2 5" id="KW-0812">Transmembrane</keyword>
<dbReference type="PANTHER" id="PTHR12101:SF18">
    <property type="entry name" value="POPEYE DOMAIN-CONTAINING PROTEIN 3"/>
    <property type="match status" value="1"/>
</dbReference>
<reference evidence="7 8" key="1">
    <citation type="submission" date="2019-04" db="EMBL/GenBank/DDBJ databases">
        <title>Chromosome genome assembly for Takifugu flavidus.</title>
        <authorList>
            <person name="Xiao S."/>
        </authorList>
    </citation>
    <scope>NUCLEOTIDE SEQUENCE [LARGE SCALE GENOMIC DNA]</scope>
    <source>
        <strain evidence="7">HTHZ2018</strain>
        <tissue evidence="7">Muscle</tissue>
    </source>
</reference>
<proteinExistence type="predicted"/>
<dbReference type="GO" id="GO:0007519">
    <property type="term" value="P:skeletal muscle tissue development"/>
    <property type="evidence" value="ECO:0007669"/>
    <property type="project" value="TreeGrafter"/>
</dbReference>
<evidence type="ECO:0000256" key="5">
    <source>
        <dbReference type="SAM" id="Phobius"/>
    </source>
</evidence>
<evidence type="ECO:0000256" key="1">
    <source>
        <dbReference type="ARBA" id="ARBA00004141"/>
    </source>
</evidence>
<dbReference type="GO" id="GO:0007507">
    <property type="term" value="P:heart development"/>
    <property type="evidence" value="ECO:0007669"/>
    <property type="project" value="TreeGrafter"/>
</dbReference>
<protein>
    <submittedName>
        <fullName evidence="7">Popeye domain-containing protein 3</fullName>
    </submittedName>
</protein>
<name>A0A5C6PMJ6_9TELE</name>
<keyword evidence="8" id="KW-1185">Reference proteome</keyword>
<comment type="subcellular location">
    <subcellularLocation>
        <location evidence="1">Membrane</location>
        <topology evidence="1">Multi-pass membrane protein</topology>
    </subcellularLocation>
</comment>
<evidence type="ECO:0000256" key="4">
    <source>
        <dbReference type="ARBA" id="ARBA00023136"/>
    </source>
</evidence>
<accession>A0A5C6PMJ6</accession>
<keyword evidence="4 5" id="KW-0472">Membrane</keyword>
<dbReference type="InterPro" id="IPR055272">
    <property type="entry name" value="POPDC1-3_dom"/>
</dbReference>
<dbReference type="GO" id="GO:0030552">
    <property type="term" value="F:cAMP binding"/>
    <property type="evidence" value="ECO:0007669"/>
    <property type="project" value="TreeGrafter"/>
</dbReference>
<dbReference type="GO" id="GO:0051146">
    <property type="term" value="P:striated muscle cell differentiation"/>
    <property type="evidence" value="ECO:0007669"/>
    <property type="project" value="TreeGrafter"/>
</dbReference>
<dbReference type="InterPro" id="IPR006916">
    <property type="entry name" value="POPDC1-3"/>
</dbReference>
<dbReference type="EMBL" id="RHFK02000002">
    <property type="protein sequence ID" value="TWW79938.1"/>
    <property type="molecule type" value="Genomic_DNA"/>
</dbReference>
<evidence type="ECO:0000256" key="3">
    <source>
        <dbReference type="ARBA" id="ARBA00022989"/>
    </source>
</evidence>
<evidence type="ECO:0000313" key="7">
    <source>
        <dbReference type="EMBL" id="TWW79938.1"/>
    </source>
</evidence>
<dbReference type="Proteomes" id="UP000324091">
    <property type="component" value="Chromosome 10"/>
</dbReference>
<feature type="transmembrane region" description="Helical" evidence="5">
    <location>
        <begin position="81"/>
        <end position="99"/>
    </location>
</feature>
<sequence>MEPLDVAALNLTVPTAPPLCERWRGGSEGAVFHLANIFFFFGFTGGSSLYGLLYLFTLLSAGFFCSTLWAWSEPCSTDSFLWSLVLFGVCLAQVLHAGYRLRSVTFQKEFQELYNCVFKKLGVSVTLFAKIVACSEGEVHSLEPDHCFAVEGRTAIDKLSVLLSGRVRVTVNGEFLHFIHPFQFLDSPEWDSLRPSEEGLFQDQPAAAAGSELWFHIISKLKTVKTF</sequence>
<evidence type="ECO:0000313" key="8">
    <source>
        <dbReference type="Proteomes" id="UP000324091"/>
    </source>
</evidence>
<dbReference type="PANTHER" id="PTHR12101">
    <property type="entry name" value="POPEYE DOMAIN CONTAINING PROTEIN"/>
    <property type="match status" value="1"/>
</dbReference>
<evidence type="ECO:0000256" key="2">
    <source>
        <dbReference type="ARBA" id="ARBA00022692"/>
    </source>
</evidence>